<keyword evidence="2" id="KW-1133">Transmembrane helix</keyword>
<evidence type="ECO:0000313" key="3">
    <source>
        <dbReference type="EMBL" id="GAA4632774.1"/>
    </source>
</evidence>
<feature type="transmembrane region" description="Helical" evidence="2">
    <location>
        <begin position="52"/>
        <end position="74"/>
    </location>
</feature>
<keyword evidence="2" id="KW-0472">Membrane</keyword>
<sequence length="80" mass="8353">MDRAGGRPLRAGPLSSFSPPCLFGRKAGGGRGARRARQTGGMQKSQPSGAKGFAILVGIMVAIVLVLMLIAVIFSPHHRL</sequence>
<evidence type="ECO:0000256" key="2">
    <source>
        <dbReference type="SAM" id="Phobius"/>
    </source>
</evidence>
<name>A0ABP8UMT1_9ACTN</name>
<protein>
    <submittedName>
        <fullName evidence="3">Uncharacterized protein</fullName>
    </submittedName>
</protein>
<reference evidence="4" key="1">
    <citation type="journal article" date="2019" name="Int. J. Syst. Evol. Microbiol.">
        <title>The Global Catalogue of Microorganisms (GCM) 10K type strain sequencing project: providing services to taxonomists for standard genome sequencing and annotation.</title>
        <authorList>
            <consortium name="The Broad Institute Genomics Platform"/>
            <consortium name="The Broad Institute Genome Sequencing Center for Infectious Disease"/>
            <person name="Wu L."/>
            <person name="Ma J."/>
        </authorList>
    </citation>
    <scope>NUCLEOTIDE SEQUENCE [LARGE SCALE GENOMIC DNA]</scope>
    <source>
        <strain evidence="4">JCM 17939</strain>
    </source>
</reference>
<accession>A0ABP8UMT1</accession>
<keyword evidence="2" id="KW-0812">Transmembrane</keyword>
<dbReference type="Proteomes" id="UP001501442">
    <property type="component" value="Unassembled WGS sequence"/>
</dbReference>
<dbReference type="EMBL" id="BAABHK010000011">
    <property type="protein sequence ID" value="GAA4632774.1"/>
    <property type="molecule type" value="Genomic_DNA"/>
</dbReference>
<organism evidence="3 4">
    <name type="scientific">Actinoallomurus vinaceus</name>
    <dbReference type="NCBI Taxonomy" id="1080074"/>
    <lineage>
        <taxon>Bacteria</taxon>
        <taxon>Bacillati</taxon>
        <taxon>Actinomycetota</taxon>
        <taxon>Actinomycetes</taxon>
        <taxon>Streptosporangiales</taxon>
        <taxon>Thermomonosporaceae</taxon>
        <taxon>Actinoallomurus</taxon>
    </lineage>
</organism>
<gene>
    <name evidence="3" type="ORF">GCM10023196_067640</name>
</gene>
<feature type="region of interest" description="Disordered" evidence="1">
    <location>
        <begin position="1"/>
        <end position="48"/>
    </location>
</feature>
<comment type="caution">
    <text evidence="3">The sequence shown here is derived from an EMBL/GenBank/DDBJ whole genome shotgun (WGS) entry which is preliminary data.</text>
</comment>
<keyword evidence="4" id="KW-1185">Reference proteome</keyword>
<evidence type="ECO:0000256" key="1">
    <source>
        <dbReference type="SAM" id="MobiDB-lite"/>
    </source>
</evidence>
<evidence type="ECO:0000313" key="4">
    <source>
        <dbReference type="Proteomes" id="UP001501442"/>
    </source>
</evidence>
<proteinExistence type="predicted"/>